<evidence type="ECO:0000256" key="4">
    <source>
        <dbReference type="ARBA" id="ARBA00023136"/>
    </source>
</evidence>
<evidence type="ECO:0000256" key="1">
    <source>
        <dbReference type="ARBA" id="ARBA00004442"/>
    </source>
</evidence>
<comment type="caution">
    <text evidence="7">The sequence shown here is derived from an EMBL/GenBank/DDBJ whole genome shotgun (WGS) entry which is preliminary data.</text>
</comment>
<organism evidence="7 9">
    <name type="scientific">Phocaeicola vulgatus</name>
    <name type="common">Bacteroides vulgatus</name>
    <dbReference type="NCBI Taxonomy" id="821"/>
    <lineage>
        <taxon>Bacteria</taxon>
        <taxon>Pseudomonadati</taxon>
        <taxon>Bacteroidota</taxon>
        <taxon>Bacteroidia</taxon>
        <taxon>Bacteroidales</taxon>
        <taxon>Bacteroidaceae</taxon>
        <taxon>Phocaeicola</taxon>
    </lineage>
</organism>
<sequence>MKIKDLLPRVCLLISSSLTVVSCNDFLDREPLASVTPQEYFQTVDHFASYAISHYQGLFPTHGGFGMGIGNGDSNTDNAITGMASTRYFVKGLWKVPGESNAWSFGTIRSINYFFEQAVPKFDQGMVAGVADDIRHYIGEMHFLRALTYFNCLKSFGDYPIITEVLPDDAQVLIEKSKREPRNRVARFILSELDKAIDKLHPQGFESNNRINKETALLFKSRVALYEASFERYHKGTGRVPGDAQWPGKTVHPKFTLNVEEEVNFFLDEALKASEQVADKIHLTKNNGKVEPDPGQTLTGNPYFDMFSQVDLSQNEEVLLWRSYSKNSDFTISHGTPAWVLSGGDNGLLKTYVESFLMKDGRPWYAASEKFPYKGDRTLDAVKTNRDSRLELFVFSEKNILPKRSTEGAETVRYFVPHPASGRSEMRDRTCYRLRKYASFEPSQNVWGKAESTTGCIIYRAVEAYLNYIEAYYMRYGNITGKADKYWRDVRRRAHVSEDYNMTVNATDLNQETDWAKFSGNEQVDKVLFNIRRERRCEFIGEDMRWDDLIRWRSFDQLISRKFIPEGCNFWDKIYQYADRDENGTQIKLIDDGSTKANVSSKNLSKYFRPMSINKANNELFDGYTWAKANYLIPVPVRQIELLSPDGSIENSVIYQNPYWPTKIGDSALE</sequence>
<keyword evidence="3" id="KW-0732">Signal</keyword>
<dbReference type="Proteomes" id="UP000462885">
    <property type="component" value="Unassembled WGS sequence"/>
</dbReference>
<evidence type="ECO:0000313" key="9">
    <source>
        <dbReference type="Proteomes" id="UP000441522"/>
    </source>
</evidence>
<dbReference type="EMBL" id="WCWW01000012">
    <property type="protein sequence ID" value="KAB3857769.1"/>
    <property type="molecule type" value="Genomic_DNA"/>
</dbReference>
<keyword evidence="5" id="KW-0998">Cell outer membrane</keyword>
<keyword evidence="4" id="KW-0472">Membrane</keyword>
<reference evidence="7 9" key="1">
    <citation type="journal article" date="2019" name="Nat. Med.">
        <title>A library of human gut bacterial isolates paired with longitudinal multiomics data enables mechanistic microbiome research.</title>
        <authorList>
            <person name="Poyet M."/>
            <person name="Groussin M."/>
            <person name="Gibbons S.M."/>
            <person name="Avila-Pacheco J."/>
            <person name="Jiang X."/>
            <person name="Kearney S.M."/>
            <person name="Perrotta A.R."/>
            <person name="Berdy B."/>
            <person name="Zhao S."/>
            <person name="Lieberman T.D."/>
            <person name="Swanson P.K."/>
            <person name="Smith M."/>
            <person name="Roesemann S."/>
            <person name="Alexander J.E."/>
            <person name="Rich S.A."/>
            <person name="Livny J."/>
            <person name="Vlamakis H."/>
            <person name="Clish C."/>
            <person name="Bullock K."/>
            <person name="Deik A."/>
            <person name="Scott J."/>
            <person name="Pierce K.A."/>
            <person name="Xavier R.J."/>
            <person name="Alm E.J."/>
        </authorList>
    </citation>
    <scope>NUCLEOTIDE SEQUENCE [LARGE SCALE GENOMIC DNA]</scope>
    <source>
        <strain evidence="7 9">BIOML-A5</strain>
    </source>
</reference>
<dbReference type="Pfam" id="PF07980">
    <property type="entry name" value="SusD_RagB"/>
    <property type="match status" value="1"/>
</dbReference>
<name>A0A412LW48_PHOVU</name>
<evidence type="ECO:0000256" key="2">
    <source>
        <dbReference type="ARBA" id="ARBA00006275"/>
    </source>
</evidence>
<evidence type="ECO:0000259" key="6">
    <source>
        <dbReference type="Pfam" id="PF07980"/>
    </source>
</evidence>
<dbReference type="Gene3D" id="1.25.40.390">
    <property type="match status" value="1"/>
</dbReference>
<dbReference type="SUPFAM" id="SSF48452">
    <property type="entry name" value="TPR-like"/>
    <property type="match status" value="1"/>
</dbReference>
<proteinExistence type="inferred from homology"/>
<dbReference type="InterPro" id="IPR011990">
    <property type="entry name" value="TPR-like_helical_dom_sf"/>
</dbReference>
<dbReference type="InterPro" id="IPR012944">
    <property type="entry name" value="SusD_RagB_dom"/>
</dbReference>
<dbReference type="Proteomes" id="UP000441522">
    <property type="component" value="Unassembled WGS sequence"/>
</dbReference>
<feature type="domain" description="RagB/SusD" evidence="6">
    <location>
        <begin position="322"/>
        <end position="660"/>
    </location>
</feature>
<evidence type="ECO:0000313" key="10">
    <source>
        <dbReference type="Proteomes" id="UP000462885"/>
    </source>
</evidence>
<dbReference type="EMBL" id="WCIF01000018">
    <property type="protein sequence ID" value="KAB5435458.1"/>
    <property type="molecule type" value="Genomic_DNA"/>
</dbReference>
<evidence type="ECO:0000313" key="8">
    <source>
        <dbReference type="EMBL" id="KAB5435458.1"/>
    </source>
</evidence>
<accession>A0A412LW48</accession>
<gene>
    <name evidence="8" type="ORF">F9Z94_15265</name>
    <name evidence="7" type="ORF">GAS29_07110</name>
</gene>
<evidence type="ECO:0000256" key="3">
    <source>
        <dbReference type="ARBA" id="ARBA00022729"/>
    </source>
</evidence>
<dbReference type="RefSeq" id="WP_005849376.1">
    <property type="nucleotide sequence ID" value="NZ_CP181423.1"/>
</dbReference>
<dbReference type="AlphaFoldDB" id="A0A412LW48"/>
<reference evidence="8 10" key="2">
    <citation type="submission" date="2019-10" db="EMBL/GenBank/DDBJ databases">
        <title>Genome Sequence and Assembly of iSURF_14.</title>
        <authorList>
            <person name="Wucher B.R."/>
            <person name="Ruoff K.L."/>
            <person name="Price C.E."/>
            <person name="Valls R.R."/>
            <person name="O'Toole G.A."/>
        </authorList>
    </citation>
    <scope>NUCLEOTIDE SEQUENCE [LARGE SCALE GENOMIC DNA]</scope>
    <source>
        <strain evidence="8 10">ANK132K_3B</strain>
    </source>
</reference>
<dbReference type="PROSITE" id="PS51257">
    <property type="entry name" value="PROKAR_LIPOPROTEIN"/>
    <property type="match status" value="1"/>
</dbReference>
<evidence type="ECO:0000256" key="5">
    <source>
        <dbReference type="ARBA" id="ARBA00023237"/>
    </source>
</evidence>
<comment type="similarity">
    <text evidence="2">Belongs to the SusD family.</text>
</comment>
<protein>
    <submittedName>
        <fullName evidence="7">RagB/SusD family nutrient uptake outer membrane protein</fullName>
    </submittedName>
</protein>
<dbReference type="GO" id="GO:0009279">
    <property type="term" value="C:cell outer membrane"/>
    <property type="evidence" value="ECO:0007669"/>
    <property type="project" value="UniProtKB-SubCell"/>
</dbReference>
<comment type="subcellular location">
    <subcellularLocation>
        <location evidence="1">Cell outer membrane</location>
    </subcellularLocation>
</comment>
<evidence type="ECO:0000313" key="7">
    <source>
        <dbReference type="EMBL" id="KAB3857769.1"/>
    </source>
</evidence>